<accession>A0A7C5Q4Y5</accession>
<dbReference type="Gene3D" id="1.20.1260.10">
    <property type="match status" value="2"/>
</dbReference>
<dbReference type="Proteomes" id="UP000885792">
    <property type="component" value="Unassembled WGS sequence"/>
</dbReference>
<dbReference type="InterPro" id="IPR008331">
    <property type="entry name" value="Ferritin_DPS_dom"/>
</dbReference>
<dbReference type="AlphaFoldDB" id="A0A7C5Q4Y5"/>
<dbReference type="GO" id="GO:0008199">
    <property type="term" value="F:ferric iron binding"/>
    <property type="evidence" value="ECO:0007669"/>
    <property type="project" value="InterPro"/>
</dbReference>
<feature type="domain" description="Ferritin/DPS" evidence="3">
    <location>
        <begin position="8"/>
        <end position="137"/>
    </location>
</feature>
<evidence type="ECO:0000256" key="2">
    <source>
        <dbReference type="ARBA" id="ARBA00023004"/>
    </source>
</evidence>
<keyword evidence="1" id="KW-0409">Iron storage</keyword>
<comment type="caution">
    <text evidence="4">The sequence shown here is derived from an EMBL/GenBank/DDBJ whole genome shotgun (WGS) entry which is preliminary data.</text>
</comment>
<dbReference type="EMBL" id="DRNB01000199">
    <property type="protein sequence ID" value="HHJ64357.1"/>
    <property type="molecule type" value="Genomic_DNA"/>
</dbReference>
<evidence type="ECO:0000259" key="3">
    <source>
        <dbReference type="Pfam" id="PF00210"/>
    </source>
</evidence>
<dbReference type="PANTHER" id="PTHR30295">
    <property type="entry name" value="BACTERIOFERRITIN"/>
    <property type="match status" value="1"/>
</dbReference>
<evidence type="ECO:0000313" key="4">
    <source>
        <dbReference type="EMBL" id="HHJ64357.1"/>
    </source>
</evidence>
<dbReference type="SUPFAM" id="SSF47240">
    <property type="entry name" value="Ferritin-like"/>
    <property type="match status" value="2"/>
</dbReference>
<dbReference type="InterPro" id="IPR012347">
    <property type="entry name" value="Ferritin-like"/>
</dbReference>
<proteinExistence type="predicted"/>
<sequence>MKKSELIATLLYNVALEHSAIVQYLYHIFLIGDEEVTGEIEKIARQEMRHMKWFAHRVVQLGGEVELRRIEEEIKVGGPDWKSMIQNDVSAEEAAIEIYTKQLDELEDDSVRRLLERVIRDESEHRHEFSELLEKIEGREPVEEKSRKVDEKTVELVNRFIREEYRILLSYLHSFFRSRDWEYRDILMDLAIESMVHMGELGEKLGEAGAVPDLSMPSLEKGYRLEEHILDEESAGEDYLKSVKAVADPELIRLLDWIKVHEEHHKYRLTEFLQRTRRFTVGDLKE</sequence>
<feature type="domain" description="Ferritin/DPS" evidence="3">
    <location>
        <begin position="156"/>
        <end position="278"/>
    </location>
</feature>
<evidence type="ECO:0000256" key="1">
    <source>
        <dbReference type="ARBA" id="ARBA00022434"/>
    </source>
</evidence>
<dbReference type="GO" id="GO:0006879">
    <property type="term" value="P:intracellular iron ion homeostasis"/>
    <property type="evidence" value="ECO:0007669"/>
    <property type="project" value="UniProtKB-KW"/>
</dbReference>
<dbReference type="InterPro" id="IPR009078">
    <property type="entry name" value="Ferritin-like_SF"/>
</dbReference>
<keyword evidence="2" id="KW-0408">Iron</keyword>
<organism evidence="4">
    <name type="scientific">Aquifex aeolicus</name>
    <dbReference type="NCBI Taxonomy" id="63363"/>
    <lineage>
        <taxon>Bacteria</taxon>
        <taxon>Pseudomonadati</taxon>
        <taxon>Aquificota</taxon>
        <taxon>Aquificia</taxon>
        <taxon>Aquificales</taxon>
        <taxon>Aquificaceae</taxon>
        <taxon>Aquifex</taxon>
    </lineage>
</organism>
<gene>
    <name evidence="4" type="ORF">ENJ61_05550</name>
</gene>
<dbReference type="GO" id="GO:0004322">
    <property type="term" value="F:ferroxidase activity"/>
    <property type="evidence" value="ECO:0007669"/>
    <property type="project" value="TreeGrafter"/>
</dbReference>
<protein>
    <submittedName>
        <fullName evidence="4">Ferritin-like domain-containing protein</fullName>
    </submittedName>
</protein>
<dbReference type="CDD" id="cd00657">
    <property type="entry name" value="Ferritin_like"/>
    <property type="match status" value="2"/>
</dbReference>
<dbReference type="GO" id="GO:0005829">
    <property type="term" value="C:cytosol"/>
    <property type="evidence" value="ECO:0007669"/>
    <property type="project" value="TreeGrafter"/>
</dbReference>
<reference evidence="4" key="1">
    <citation type="journal article" date="2020" name="mSystems">
        <title>Genome- and Community-Level Interaction Insights into Carbon Utilization and Element Cycling Functions of Hydrothermarchaeota in Hydrothermal Sediment.</title>
        <authorList>
            <person name="Zhou Z."/>
            <person name="Liu Y."/>
            <person name="Xu W."/>
            <person name="Pan J."/>
            <person name="Luo Z.H."/>
            <person name="Li M."/>
        </authorList>
    </citation>
    <scope>NUCLEOTIDE SEQUENCE [LARGE SCALE GENOMIC DNA]</scope>
    <source>
        <strain evidence="4">HyVt-501</strain>
    </source>
</reference>
<dbReference type="GO" id="GO:0020037">
    <property type="term" value="F:heme binding"/>
    <property type="evidence" value="ECO:0007669"/>
    <property type="project" value="TreeGrafter"/>
</dbReference>
<dbReference type="Pfam" id="PF00210">
    <property type="entry name" value="Ferritin"/>
    <property type="match status" value="2"/>
</dbReference>
<dbReference type="PANTHER" id="PTHR30295:SF0">
    <property type="entry name" value="BACTERIOFERRITIN"/>
    <property type="match status" value="1"/>
</dbReference>
<name>A0A7C5Q4Y5_AQUAO</name>